<dbReference type="CDD" id="cd15904">
    <property type="entry name" value="TSPO_MBR"/>
    <property type="match status" value="1"/>
</dbReference>
<accession>A0A017T4B3</accession>
<comment type="caution">
    <text evidence="7">The sequence shown here is derived from an EMBL/GenBank/DDBJ whole genome shotgun (WGS) entry which is preliminary data.</text>
</comment>
<evidence type="ECO:0000256" key="6">
    <source>
        <dbReference type="SAM" id="Phobius"/>
    </source>
</evidence>
<evidence type="ECO:0000256" key="1">
    <source>
        <dbReference type="ARBA" id="ARBA00004141"/>
    </source>
</evidence>
<keyword evidence="3 6" id="KW-0812">Transmembrane</keyword>
<dbReference type="OrthoDB" id="9795496at2"/>
<evidence type="ECO:0000313" key="7">
    <source>
        <dbReference type="EMBL" id="EYF03421.1"/>
    </source>
</evidence>
<dbReference type="InterPro" id="IPR004307">
    <property type="entry name" value="TspO_MBR"/>
</dbReference>
<dbReference type="RefSeq" id="WP_052375997.1">
    <property type="nucleotide sequence ID" value="NZ_ASRX01000047.1"/>
</dbReference>
<keyword evidence="5 6" id="KW-0472">Membrane</keyword>
<feature type="transmembrane region" description="Helical" evidence="6">
    <location>
        <begin position="51"/>
        <end position="72"/>
    </location>
</feature>
<sequence length="171" mass="18710">MLSRQVRSLLSLAVFGGLTAAAAVVGSRATQPKRNLWYRALRKPAFQPPALAFPIAWTGLYALMAVSANRVAWSPPSPDRTQALALWGTQLALNAAWSPLFFARRRPQLAMADMTALLGTVAAYTRVARRIDPQTTWFMAPYLGWLGFASALNADILRKNPRLASDSLVGR</sequence>
<dbReference type="AlphaFoldDB" id="A0A017T4B3"/>
<comment type="subcellular location">
    <subcellularLocation>
        <location evidence="1">Membrane</location>
        <topology evidence="1">Multi-pass membrane protein</topology>
    </subcellularLocation>
</comment>
<dbReference type="GO" id="GO:0033013">
    <property type="term" value="P:tetrapyrrole metabolic process"/>
    <property type="evidence" value="ECO:0007669"/>
    <property type="project" value="UniProtKB-ARBA"/>
</dbReference>
<dbReference type="FunFam" id="1.20.1260.100:FF:000001">
    <property type="entry name" value="translocator protein 2"/>
    <property type="match status" value="1"/>
</dbReference>
<evidence type="ECO:0000256" key="2">
    <source>
        <dbReference type="ARBA" id="ARBA00007524"/>
    </source>
</evidence>
<name>A0A017T4B3_9BACT</name>
<keyword evidence="4 6" id="KW-1133">Transmembrane helix</keyword>
<dbReference type="GO" id="GO:0016020">
    <property type="term" value="C:membrane"/>
    <property type="evidence" value="ECO:0007669"/>
    <property type="project" value="UniProtKB-SubCell"/>
</dbReference>
<dbReference type="Pfam" id="PF03073">
    <property type="entry name" value="TspO_MBR"/>
    <property type="match status" value="1"/>
</dbReference>
<dbReference type="STRING" id="1192034.CAP_5614"/>
<organism evidence="7 8">
    <name type="scientific">Chondromyces apiculatus DSM 436</name>
    <dbReference type="NCBI Taxonomy" id="1192034"/>
    <lineage>
        <taxon>Bacteria</taxon>
        <taxon>Pseudomonadati</taxon>
        <taxon>Myxococcota</taxon>
        <taxon>Polyangia</taxon>
        <taxon>Polyangiales</taxon>
        <taxon>Polyangiaceae</taxon>
        <taxon>Chondromyces</taxon>
    </lineage>
</organism>
<dbReference type="PANTHER" id="PTHR10057">
    <property type="entry name" value="PERIPHERAL-TYPE BENZODIAZEPINE RECEPTOR"/>
    <property type="match status" value="1"/>
</dbReference>
<dbReference type="eggNOG" id="COG3476">
    <property type="taxonomic scope" value="Bacteria"/>
</dbReference>
<comment type="similarity">
    <text evidence="2">Belongs to the TspO/BZRP family.</text>
</comment>
<keyword evidence="8" id="KW-1185">Reference proteome</keyword>
<dbReference type="Gene3D" id="1.20.1260.100">
    <property type="entry name" value="TspO/MBR protein"/>
    <property type="match status" value="1"/>
</dbReference>
<evidence type="ECO:0000256" key="4">
    <source>
        <dbReference type="ARBA" id="ARBA00022989"/>
    </source>
</evidence>
<reference evidence="7 8" key="1">
    <citation type="submission" date="2013-05" db="EMBL/GenBank/DDBJ databases">
        <title>Genome assembly of Chondromyces apiculatus DSM 436.</title>
        <authorList>
            <person name="Sharma G."/>
            <person name="Khatri I."/>
            <person name="Kaur C."/>
            <person name="Mayilraj S."/>
            <person name="Subramanian S."/>
        </authorList>
    </citation>
    <scope>NUCLEOTIDE SEQUENCE [LARGE SCALE GENOMIC DNA]</scope>
    <source>
        <strain evidence="7 8">DSM 436</strain>
    </source>
</reference>
<dbReference type="Proteomes" id="UP000019678">
    <property type="component" value="Unassembled WGS sequence"/>
</dbReference>
<gene>
    <name evidence="7" type="ORF">CAP_5614</name>
</gene>
<dbReference type="EMBL" id="ASRX01000047">
    <property type="protein sequence ID" value="EYF03421.1"/>
    <property type="molecule type" value="Genomic_DNA"/>
</dbReference>
<evidence type="ECO:0000313" key="8">
    <source>
        <dbReference type="Proteomes" id="UP000019678"/>
    </source>
</evidence>
<protein>
    <submittedName>
        <fullName evidence="7">TspO/MBR family protein</fullName>
    </submittedName>
</protein>
<evidence type="ECO:0000256" key="5">
    <source>
        <dbReference type="ARBA" id="ARBA00023136"/>
    </source>
</evidence>
<dbReference type="PIRSF" id="PIRSF005859">
    <property type="entry name" value="PBR"/>
    <property type="match status" value="1"/>
</dbReference>
<dbReference type="InterPro" id="IPR038330">
    <property type="entry name" value="TspO/MBR-related_sf"/>
</dbReference>
<proteinExistence type="inferred from homology"/>
<evidence type="ECO:0000256" key="3">
    <source>
        <dbReference type="ARBA" id="ARBA00022692"/>
    </source>
</evidence>
<dbReference type="PANTHER" id="PTHR10057:SF0">
    <property type="entry name" value="TRANSLOCATOR PROTEIN"/>
    <property type="match status" value="1"/>
</dbReference>